<dbReference type="RefSeq" id="WP_142305229.1">
    <property type="nucleotide sequence ID" value="NZ_JBEPMQ010000014.1"/>
</dbReference>
<dbReference type="OrthoDB" id="9782128at2"/>
<keyword evidence="2" id="KW-1185">Reference proteome</keyword>
<organism evidence="1 2">
    <name type="scientific">Bacillus oleivorans</name>
    <dbReference type="NCBI Taxonomy" id="1448271"/>
    <lineage>
        <taxon>Bacteria</taxon>
        <taxon>Bacillati</taxon>
        <taxon>Bacillota</taxon>
        <taxon>Bacilli</taxon>
        <taxon>Bacillales</taxon>
        <taxon>Bacillaceae</taxon>
        <taxon>Bacillus</taxon>
    </lineage>
</organism>
<dbReference type="EMBL" id="OAOP01000011">
    <property type="protein sequence ID" value="SNX75218.1"/>
    <property type="molecule type" value="Genomic_DNA"/>
</dbReference>
<accession>A0A285D7H2</accession>
<proteinExistence type="predicted"/>
<evidence type="ECO:0000313" key="1">
    <source>
        <dbReference type="EMBL" id="SNX75218.1"/>
    </source>
</evidence>
<sequence length="76" mass="8643">MSIFYYELIDCDQECDSLALVAYGGTLSQFLKIFYGIPPVSPYAILTGDIGVHHIQITKNMKKTFFLNRQDHLEGL</sequence>
<gene>
    <name evidence="1" type="ORF">SAMN05877753_11181</name>
</gene>
<name>A0A285D7H2_9BACI</name>
<evidence type="ECO:0000313" key="2">
    <source>
        <dbReference type="Proteomes" id="UP000219546"/>
    </source>
</evidence>
<protein>
    <submittedName>
        <fullName evidence="1">Uncharacterized protein</fullName>
    </submittedName>
</protein>
<dbReference type="AlphaFoldDB" id="A0A285D7H2"/>
<dbReference type="Proteomes" id="UP000219546">
    <property type="component" value="Unassembled WGS sequence"/>
</dbReference>
<reference evidence="1 2" key="1">
    <citation type="submission" date="2017-08" db="EMBL/GenBank/DDBJ databases">
        <authorList>
            <person name="de Groot N.N."/>
        </authorList>
    </citation>
    <scope>NUCLEOTIDE SEQUENCE [LARGE SCALE GENOMIC DNA]</scope>
    <source>
        <strain evidence="1 2">JC228</strain>
    </source>
</reference>